<evidence type="ECO:0000313" key="3">
    <source>
        <dbReference type="Proteomes" id="UP001358586"/>
    </source>
</evidence>
<feature type="domain" description="Integrase zinc-binding" evidence="1">
    <location>
        <begin position="50"/>
        <end position="106"/>
    </location>
</feature>
<dbReference type="Proteomes" id="UP001358586">
    <property type="component" value="Chromosome 5"/>
</dbReference>
<dbReference type="Pfam" id="PF17921">
    <property type="entry name" value="Integrase_H2C2"/>
    <property type="match status" value="1"/>
</dbReference>
<dbReference type="SUPFAM" id="SSF53098">
    <property type="entry name" value="Ribonuclease H-like"/>
    <property type="match status" value="1"/>
</dbReference>
<reference evidence="2 3" key="1">
    <citation type="submission" date="2023-03" db="EMBL/GenBank/DDBJ databases">
        <title>WGS of Gossypium arboreum.</title>
        <authorList>
            <person name="Yu D."/>
        </authorList>
    </citation>
    <scope>NUCLEOTIDE SEQUENCE [LARGE SCALE GENOMIC DNA]</scope>
    <source>
        <tissue evidence="2">Leaf</tissue>
    </source>
</reference>
<keyword evidence="3" id="KW-1185">Reference proteome</keyword>
<dbReference type="PANTHER" id="PTHR45835:SF99">
    <property type="entry name" value="CHROMO DOMAIN-CONTAINING PROTEIN-RELATED"/>
    <property type="match status" value="1"/>
</dbReference>
<proteinExistence type="predicted"/>
<dbReference type="EMBL" id="JARKNE010000005">
    <property type="protein sequence ID" value="KAK5831462.1"/>
    <property type="molecule type" value="Genomic_DNA"/>
</dbReference>
<dbReference type="InterPro" id="IPR041588">
    <property type="entry name" value="Integrase_H2C2"/>
</dbReference>
<dbReference type="Gene3D" id="3.30.420.10">
    <property type="entry name" value="Ribonuclease H-like superfamily/Ribonuclease H"/>
    <property type="match status" value="1"/>
</dbReference>
<dbReference type="Gene3D" id="1.10.340.70">
    <property type="match status" value="1"/>
</dbReference>
<gene>
    <name evidence="2" type="ORF">PVK06_015260</name>
</gene>
<evidence type="ECO:0000259" key="1">
    <source>
        <dbReference type="Pfam" id="PF17921"/>
    </source>
</evidence>
<evidence type="ECO:0000313" key="2">
    <source>
        <dbReference type="EMBL" id="KAK5831462.1"/>
    </source>
</evidence>
<comment type="caution">
    <text evidence="2">The sequence shown here is derived from an EMBL/GenBank/DDBJ whole genome shotgun (WGS) entry which is preliminary data.</text>
</comment>
<sequence>MFDQIRSAQLEDDKLLKKREMVQNGTAENFSIDDCGCLRFRNQICIPNTSELKELILREAHDSSFAMHPGGTKMYRDLRELYWWPGMKRDIVEFVSKCLTCQRVKVEHQVPTGLFQPINIPEWKWDRIMMDFITGLPLSASKKNAIWVIVDRLTKSAHFIAVRTDWSLQN</sequence>
<name>A0ABR0PWS9_GOSAR</name>
<dbReference type="InterPro" id="IPR012337">
    <property type="entry name" value="RNaseH-like_sf"/>
</dbReference>
<dbReference type="InterPro" id="IPR036397">
    <property type="entry name" value="RNaseH_sf"/>
</dbReference>
<protein>
    <recommendedName>
        <fullName evidence="1">Integrase zinc-binding domain-containing protein</fullName>
    </recommendedName>
</protein>
<accession>A0ABR0PWS9</accession>
<dbReference type="PANTHER" id="PTHR45835">
    <property type="entry name" value="YALI0A06105P"/>
    <property type="match status" value="1"/>
</dbReference>
<organism evidence="2 3">
    <name type="scientific">Gossypium arboreum</name>
    <name type="common">Tree cotton</name>
    <name type="synonym">Gossypium nanking</name>
    <dbReference type="NCBI Taxonomy" id="29729"/>
    <lineage>
        <taxon>Eukaryota</taxon>
        <taxon>Viridiplantae</taxon>
        <taxon>Streptophyta</taxon>
        <taxon>Embryophyta</taxon>
        <taxon>Tracheophyta</taxon>
        <taxon>Spermatophyta</taxon>
        <taxon>Magnoliopsida</taxon>
        <taxon>eudicotyledons</taxon>
        <taxon>Gunneridae</taxon>
        <taxon>Pentapetalae</taxon>
        <taxon>rosids</taxon>
        <taxon>malvids</taxon>
        <taxon>Malvales</taxon>
        <taxon>Malvaceae</taxon>
        <taxon>Malvoideae</taxon>
        <taxon>Gossypium</taxon>
    </lineage>
</organism>